<organism evidence="3 4">
    <name type="scientific">Alishewanella tabrizica</name>
    <dbReference type="NCBI Taxonomy" id="671278"/>
    <lineage>
        <taxon>Bacteria</taxon>
        <taxon>Pseudomonadati</taxon>
        <taxon>Pseudomonadota</taxon>
        <taxon>Gammaproteobacteria</taxon>
        <taxon>Alteromonadales</taxon>
        <taxon>Alteromonadaceae</taxon>
        <taxon>Alishewanella</taxon>
    </lineage>
</organism>
<name>A0ABQ2WSW1_9ALTE</name>
<comment type="caution">
    <text evidence="3">The sequence shown here is derived from an EMBL/GenBank/DDBJ whole genome shotgun (WGS) entry which is preliminary data.</text>
</comment>
<dbReference type="CDD" id="cd18808">
    <property type="entry name" value="SF1_C_Upf1"/>
    <property type="match status" value="1"/>
</dbReference>
<evidence type="ECO:0000313" key="4">
    <source>
        <dbReference type="Proteomes" id="UP000634667"/>
    </source>
</evidence>
<protein>
    <recommendedName>
        <fullName evidence="2">AAA+ ATPase domain-containing protein</fullName>
    </recommendedName>
</protein>
<accession>A0ABQ2WSW1</accession>
<dbReference type="InterPro" id="IPR041679">
    <property type="entry name" value="DNA2/NAM7-like_C"/>
</dbReference>
<dbReference type="InterPro" id="IPR041677">
    <property type="entry name" value="DNA2/NAM7_AAA_11"/>
</dbReference>
<evidence type="ECO:0000256" key="1">
    <source>
        <dbReference type="SAM" id="MobiDB-lite"/>
    </source>
</evidence>
<dbReference type="InterPro" id="IPR027417">
    <property type="entry name" value="P-loop_NTPase"/>
</dbReference>
<dbReference type="SMART" id="SM00382">
    <property type="entry name" value="AAA"/>
    <property type="match status" value="1"/>
</dbReference>
<dbReference type="Gene3D" id="3.40.50.300">
    <property type="entry name" value="P-loop containing nucleotide triphosphate hydrolases"/>
    <property type="match status" value="2"/>
</dbReference>
<proteinExistence type="predicted"/>
<feature type="region of interest" description="Disordered" evidence="1">
    <location>
        <begin position="365"/>
        <end position="391"/>
    </location>
</feature>
<dbReference type="Pfam" id="PF13087">
    <property type="entry name" value="AAA_12"/>
    <property type="match status" value="1"/>
</dbReference>
<evidence type="ECO:0000259" key="2">
    <source>
        <dbReference type="SMART" id="SM00382"/>
    </source>
</evidence>
<dbReference type="PANTHER" id="PTHR10887:SF495">
    <property type="entry name" value="HELICASE SENATAXIN ISOFORM X1-RELATED"/>
    <property type="match status" value="1"/>
</dbReference>
<gene>
    <name evidence="3" type="ORF">GCM10008111_30420</name>
</gene>
<reference evidence="4" key="1">
    <citation type="journal article" date="2019" name="Int. J. Syst. Evol. Microbiol.">
        <title>The Global Catalogue of Microorganisms (GCM) 10K type strain sequencing project: providing services to taxonomists for standard genome sequencing and annotation.</title>
        <authorList>
            <consortium name="The Broad Institute Genomics Platform"/>
            <consortium name="The Broad Institute Genome Sequencing Center for Infectious Disease"/>
            <person name="Wu L."/>
            <person name="Ma J."/>
        </authorList>
    </citation>
    <scope>NUCLEOTIDE SEQUENCE [LARGE SCALE GENOMIC DNA]</scope>
    <source>
        <strain evidence="4">KCTC 23723</strain>
    </source>
</reference>
<dbReference type="InterPro" id="IPR003593">
    <property type="entry name" value="AAA+_ATPase"/>
</dbReference>
<feature type="domain" description="AAA+ ATPase" evidence="2">
    <location>
        <begin position="504"/>
        <end position="894"/>
    </location>
</feature>
<dbReference type="RefSeq" id="WP_189484101.1">
    <property type="nucleotide sequence ID" value="NZ_BMYR01000016.1"/>
</dbReference>
<dbReference type="Pfam" id="PF13086">
    <property type="entry name" value="AAA_11"/>
    <property type="match status" value="1"/>
</dbReference>
<dbReference type="EMBL" id="BMYR01000016">
    <property type="protein sequence ID" value="GGW72252.1"/>
    <property type="molecule type" value="Genomic_DNA"/>
</dbReference>
<dbReference type="InterPro" id="IPR045055">
    <property type="entry name" value="DNA2/NAM7-like"/>
</dbReference>
<evidence type="ECO:0000313" key="3">
    <source>
        <dbReference type="EMBL" id="GGW72252.1"/>
    </source>
</evidence>
<dbReference type="SUPFAM" id="SSF52540">
    <property type="entry name" value="P-loop containing nucleoside triphosphate hydrolases"/>
    <property type="match status" value="1"/>
</dbReference>
<keyword evidence="4" id="KW-1185">Reference proteome</keyword>
<dbReference type="InterPro" id="IPR047187">
    <property type="entry name" value="SF1_C_Upf1"/>
</dbReference>
<sequence length="1182" mass="133193">MRFKKLNIEVSHTFWIEPLESKGLSFSQGDLGRLRLSSRTGKLQLIIKDKLFAITLREPILFNELALGFDRANANLVEIRRVHQQKDWPQERIELELALASFNGPEIELGPIDIALDPRTIEQARAADVGEDFDAIKKALEQRCTLNLTGESEEQYAIAVLGEGALDQLKQIEKSEGEITNVDEALQQKIKSGLVLLGDDLQLAVQQYSAVEYDYLGVRKLVTRSHTAPTRTLRLVKLQLSFNEQQQQMALLATQQLSKIIADQKGYLATWDRYGQSEGEQLLKRARDIGRIQVSPECCEISGEAGNHLSVYIDRDLRSLLTTQDTLLMVSPETSIAHLDNPDMDWQSFSQQMLDEYKAKKGFDSGLSSWDQQSSVESEDPDPKNNLTQAASEPDQFLKVIRVEEKRIVVEGVGMPSSEVTLVQSILGDQVQVERRMAARNAIIEGKSAMPHLGLLIEDGALLPGGRAQRPDIEPLSNFVETKIFPKNPPTETQKKAIKFALNTPDIAIIQGPPGTGKTTVITAIIERLNQELDKSKSIQGDILVSGYQHDAVENLLSRLSVNDLPAIKFGQRSGEQKQSNSTEIKLDEWRLKTVKQIYQQAPELKESIAYLQLENDAIVYAARPSDSAALRLVNKAKALLTGHPESDELIGLLKALSSELGNQYLSEQDGDGMRLLRALRLTKPAFLDDGSNRAAALKAWLDEQDVTIKEAYSKALQQAMIWRPENDLNFLPQLKEAKQQLLKQFTPRPQLRRALAREDVKLAIQRALDLLQANGRQQSKNRALIEYLSDLEGNPNLVQEALAEYNLVYGATTGQSEGEVIRRFKSKSGDGKGYLQYGTVIVDEAARASPRDLMIPMVQAKDRIILVGDHRQLPHMVDESLLEQMESEFEDTDWQGAKEEFNQHIKESMFEYLFNRAKQLEQQDGKRRTITLDAQYRSHPLLGQFASDQFYEPYGEGYKSPLSAKHFTQQLEGIEEKAAVWLDVPAWLGDEDRNTSKSRFRKAEAKIIAKQLQQWIDSEQGKNLSFGVISFYKAQVDEVMKALAEYHITEQDEEGHYVIARQYQILFDGEGKPLEERLRVGTVDSFQGMEFDVVFLSMVRSQSDKSSFLQERNFSAKEQQRVFGHLMSKSRLCVSVTRQKKALVLVGDSQLVQSPIAEQAVPELQAFYELCKNHSQGVLLS</sequence>
<dbReference type="Proteomes" id="UP000634667">
    <property type="component" value="Unassembled WGS sequence"/>
</dbReference>
<feature type="compositionally biased region" description="Polar residues" evidence="1">
    <location>
        <begin position="366"/>
        <end position="376"/>
    </location>
</feature>
<dbReference type="PANTHER" id="PTHR10887">
    <property type="entry name" value="DNA2/NAM7 HELICASE FAMILY"/>
    <property type="match status" value="1"/>
</dbReference>